<keyword evidence="2" id="KW-1185">Reference proteome</keyword>
<reference evidence="1" key="2">
    <citation type="journal article" date="2023" name="IMA Fungus">
        <title>Comparative genomic study of the Penicillium genus elucidates a diverse pangenome and 15 lateral gene transfer events.</title>
        <authorList>
            <person name="Petersen C."/>
            <person name="Sorensen T."/>
            <person name="Nielsen M.R."/>
            <person name="Sondergaard T.E."/>
            <person name="Sorensen J.L."/>
            <person name="Fitzpatrick D.A."/>
            <person name="Frisvad J.C."/>
            <person name="Nielsen K.L."/>
        </authorList>
    </citation>
    <scope>NUCLEOTIDE SEQUENCE</scope>
    <source>
        <strain evidence="1">IBT 16125</strain>
    </source>
</reference>
<dbReference type="EMBL" id="JAPVEA010000004">
    <property type="protein sequence ID" value="KAJ5455990.1"/>
    <property type="molecule type" value="Genomic_DNA"/>
</dbReference>
<organism evidence="1 2">
    <name type="scientific">Penicillium daleae</name>
    <dbReference type="NCBI Taxonomy" id="63821"/>
    <lineage>
        <taxon>Eukaryota</taxon>
        <taxon>Fungi</taxon>
        <taxon>Dikarya</taxon>
        <taxon>Ascomycota</taxon>
        <taxon>Pezizomycotina</taxon>
        <taxon>Eurotiomycetes</taxon>
        <taxon>Eurotiomycetidae</taxon>
        <taxon>Eurotiales</taxon>
        <taxon>Aspergillaceae</taxon>
        <taxon>Penicillium</taxon>
    </lineage>
</organism>
<evidence type="ECO:0008006" key="3">
    <source>
        <dbReference type="Google" id="ProtNLM"/>
    </source>
</evidence>
<sequence>MGPEGMPRIVIGIDFGTTFSGVAWGLENGLDDLEVIQTWPGGGNNTSQKVPTVFHYRNGKIRWGYQVDEPWKSINGVKLLLDENPTYRYSPSKDAETPLKAMKKSVITASGEYVGMLVAHVKNILKNRFGSALQAMNLEFVMTVPAVWSDKAKDATIQAACLGNIPKNNLFLVSEPEAAAVYAIRTIQPNTIAEGDCVIACDAGGGTVDLITYRINQTEPLRLGEITEGTGAICGSVILDQRFEEFLSSRIGEETYKRLPHTARSFALKHWQDYIKPNYQGTLDSEDFADVGYCVPIPGIPDIPNINLEGGFLHMDSNDVEGIFHPIIQKIEDLAIVLVGGLGASECLFKRLQEASTGVQVMQPQNAWSAVVRGAVYRGLDGNQVDNRKARCHYGVSCVKIYNEKIHGSEQKPVWCELEEAWKVYDQMNWYINKGDSIAEDQPIKLEFYRAVPTHSRLLFTDKLQFCLAERAPKTVNTTVSKLCELEADLSEIPKDLFEIHHNSKGKAYYRIDYQLVLTPTSASLLFDLEFNGISYGTVRSRY</sequence>
<name>A0AAD6CCF3_9EURO</name>
<dbReference type="AlphaFoldDB" id="A0AAD6CCF3"/>
<protein>
    <recommendedName>
        <fullName evidence="3">Actin-like ATPase domain-containing protein</fullName>
    </recommendedName>
</protein>
<dbReference type="Proteomes" id="UP001213681">
    <property type="component" value="Unassembled WGS sequence"/>
</dbReference>
<dbReference type="GeneID" id="81597879"/>
<evidence type="ECO:0000313" key="1">
    <source>
        <dbReference type="EMBL" id="KAJ5455990.1"/>
    </source>
</evidence>
<comment type="caution">
    <text evidence="1">The sequence shown here is derived from an EMBL/GenBank/DDBJ whole genome shotgun (WGS) entry which is preliminary data.</text>
</comment>
<dbReference type="CDD" id="cd10170">
    <property type="entry name" value="ASKHA_NBD_HSP70"/>
    <property type="match status" value="1"/>
</dbReference>
<evidence type="ECO:0000313" key="2">
    <source>
        <dbReference type="Proteomes" id="UP001213681"/>
    </source>
</evidence>
<dbReference type="PANTHER" id="PTHR14187:SF82">
    <property type="entry name" value="FAMILY CHAPERONE, PUTATIVE (AFU_ORTHOLOGUE AFUA_7G08575)-RELATED"/>
    <property type="match status" value="1"/>
</dbReference>
<dbReference type="InterPro" id="IPR043129">
    <property type="entry name" value="ATPase_NBD"/>
</dbReference>
<dbReference type="SUPFAM" id="SSF53067">
    <property type="entry name" value="Actin-like ATPase domain"/>
    <property type="match status" value="2"/>
</dbReference>
<accession>A0AAD6CCF3</accession>
<gene>
    <name evidence="1" type="ORF">N7458_004254</name>
</gene>
<dbReference type="Gene3D" id="3.30.420.40">
    <property type="match status" value="1"/>
</dbReference>
<proteinExistence type="predicted"/>
<dbReference type="RefSeq" id="XP_056768363.1">
    <property type="nucleotide sequence ID" value="XM_056907636.1"/>
</dbReference>
<dbReference type="PRINTS" id="PR00301">
    <property type="entry name" value="HEATSHOCK70"/>
</dbReference>
<dbReference type="PANTHER" id="PTHR14187">
    <property type="entry name" value="ALPHA KINASE/ELONGATION FACTOR 2 KINASE"/>
    <property type="match status" value="1"/>
</dbReference>
<reference evidence="1" key="1">
    <citation type="submission" date="2022-12" db="EMBL/GenBank/DDBJ databases">
        <authorList>
            <person name="Petersen C."/>
        </authorList>
    </citation>
    <scope>NUCLEOTIDE SEQUENCE</scope>
    <source>
        <strain evidence="1">IBT 16125</strain>
    </source>
</reference>